<protein>
    <submittedName>
        <fullName evidence="3">Addiction module antidote protein, HigA family</fullName>
    </submittedName>
</protein>
<dbReference type="EMBL" id="QFOL01000178">
    <property type="protein sequence ID" value="PZP49045.1"/>
    <property type="molecule type" value="Genomic_DNA"/>
</dbReference>
<dbReference type="InterPro" id="IPR001387">
    <property type="entry name" value="Cro/C1-type_HTH"/>
</dbReference>
<evidence type="ECO:0000256" key="1">
    <source>
        <dbReference type="ARBA" id="ARBA00023125"/>
    </source>
</evidence>
<gene>
    <name evidence="3" type="primary">higA</name>
    <name evidence="3" type="ORF">DI595_14465</name>
</gene>
<dbReference type="NCBIfam" id="TIGR02607">
    <property type="entry name" value="antidote_HigA"/>
    <property type="match status" value="1"/>
</dbReference>
<dbReference type="PANTHER" id="PTHR36924">
    <property type="entry name" value="ANTITOXIN HIGA-1"/>
    <property type="match status" value="1"/>
</dbReference>
<dbReference type="SMART" id="SM00530">
    <property type="entry name" value="HTH_XRE"/>
    <property type="match status" value="1"/>
</dbReference>
<reference evidence="3 4" key="1">
    <citation type="submission" date="2017-08" db="EMBL/GenBank/DDBJ databases">
        <title>Infants hospitalized years apart are colonized by the same room-sourced microbial strains.</title>
        <authorList>
            <person name="Brooks B."/>
            <person name="Olm M.R."/>
            <person name="Firek B.A."/>
            <person name="Baker R."/>
            <person name="Thomas B.C."/>
            <person name="Morowitz M.J."/>
            <person name="Banfield J.F."/>
        </authorList>
    </citation>
    <scope>NUCLEOTIDE SEQUENCE [LARGE SCALE GENOMIC DNA]</scope>
    <source>
        <strain evidence="3">S2_009_000_R2_73</strain>
    </source>
</reference>
<evidence type="ECO:0000313" key="3">
    <source>
        <dbReference type="EMBL" id="PZP49045.1"/>
    </source>
</evidence>
<comment type="caution">
    <text evidence="3">The sequence shown here is derived from an EMBL/GenBank/DDBJ whole genome shotgun (WGS) entry which is preliminary data.</text>
</comment>
<sequence>MMKFPVHPGELLREEVIAALQLSVTEAAERLGMSRVALSRVLNGRAGVSPDLALRLERAGVSTARAWLGMQSNYDLAQAMRREQPPVRPLDDKAA</sequence>
<dbReference type="PANTHER" id="PTHR36924:SF1">
    <property type="entry name" value="ANTITOXIN HIGA-1"/>
    <property type="match status" value="1"/>
</dbReference>
<dbReference type="Proteomes" id="UP000249769">
    <property type="component" value="Unassembled WGS sequence"/>
</dbReference>
<dbReference type="CDD" id="cd00093">
    <property type="entry name" value="HTH_XRE"/>
    <property type="match status" value="1"/>
</dbReference>
<dbReference type="PROSITE" id="PS50943">
    <property type="entry name" value="HTH_CROC1"/>
    <property type="match status" value="1"/>
</dbReference>
<accession>A0A2W5EYI7</accession>
<dbReference type="InterPro" id="IPR010982">
    <property type="entry name" value="Lambda_DNA-bd_dom_sf"/>
</dbReference>
<organism evidence="3 4">
    <name type="scientific">Agrobacterium fabrum</name>
    <dbReference type="NCBI Taxonomy" id="1176649"/>
    <lineage>
        <taxon>Bacteria</taxon>
        <taxon>Pseudomonadati</taxon>
        <taxon>Pseudomonadota</taxon>
        <taxon>Alphaproteobacteria</taxon>
        <taxon>Hyphomicrobiales</taxon>
        <taxon>Rhizobiaceae</taxon>
        <taxon>Rhizobium/Agrobacterium group</taxon>
        <taxon>Agrobacterium</taxon>
        <taxon>Agrobacterium tumefaciens complex</taxon>
    </lineage>
</organism>
<keyword evidence="1" id="KW-0238">DNA-binding</keyword>
<evidence type="ECO:0000313" key="4">
    <source>
        <dbReference type="Proteomes" id="UP000249769"/>
    </source>
</evidence>
<name>A0A2W5EYI7_9HYPH</name>
<evidence type="ECO:0000259" key="2">
    <source>
        <dbReference type="PROSITE" id="PS50943"/>
    </source>
</evidence>
<dbReference type="SUPFAM" id="SSF47413">
    <property type="entry name" value="lambda repressor-like DNA-binding domains"/>
    <property type="match status" value="1"/>
</dbReference>
<dbReference type="GO" id="GO:0003677">
    <property type="term" value="F:DNA binding"/>
    <property type="evidence" value="ECO:0007669"/>
    <property type="project" value="UniProtKB-KW"/>
</dbReference>
<dbReference type="AlphaFoldDB" id="A0A2W5EYI7"/>
<feature type="domain" description="HTH cro/C1-type" evidence="2">
    <location>
        <begin position="19"/>
        <end position="59"/>
    </location>
</feature>
<dbReference type="InterPro" id="IPR013430">
    <property type="entry name" value="Toxin_antidote_HigA"/>
</dbReference>
<dbReference type="Gene3D" id="1.10.260.40">
    <property type="entry name" value="lambda repressor-like DNA-binding domains"/>
    <property type="match status" value="1"/>
</dbReference>
<proteinExistence type="predicted"/>
<dbReference type="Pfam" id="PF01381">
    <property type="entry name" value="HTH_3"/>
    <property type="match status" value="1"/>
</dbReference>